<reference evidence="1 2" key="1">
    <citation type="submission" date="2023-10" db="EMBL/GenBank/DDBJ databases">
        <authorList>
            <person name="Maclean D."/>
            <person name="Macfadyen A."/>
        </authorList>
    </citation>
    <scope>NUCLEOTIDE SEQUENCE [LARGE SCALE GENOMIC DNA]</scope>
</reference>
<keyword evidence="2" id="KW-1185">Reference proteome</keyword>
<sequence length="143" mass="15886">MDIAMMGDTDAVSRARRLMDGIAKRANPVAQHMNSMAFASLKELRVSWQTPVTSKSQLALHMAVASMAAAFHSLEVLVLSCERFMVLPSFRTVKHLVVEQPDLQPVLDGLGGLPLLETLSLVNSDESFDYCCDKDWDLILDRH</sequence>
<organism evidence="1 2">
    <name type="scientific">Coccomyxa viridis</name>
    <dbReference type="NCBI Taxonomy" id="1274662"/>
    <lineage>
        <taxon>Eukaryota</taxon>
        <taxon>Viridiplantae</taxon>
        <taxon>Chlorophyta</taxon>
        <taxon>core chlorophytes</taxon>
        <taxon>Trebouxiophyceae</taxon>
        <taxon>Trebouxiophyceae incertae sedis</taxon>
        <taxon>Coccomyxaceae</taxon>
        <taxon>Coccomyxa</taxon>
    </lineage>
</organism>
<gene>
    <name evidence="1" type="ORF">CVIRNUC_004858</name>
</gene>
<accession>A0AAV1I5Q5</accession>
<dbReference type="AlphaFoldDB" id="A0AAV1I5Q5"/>
<evidence type="ECO:0000313" key="1">
    <source>
        <dbReference type="EMBL" id="CAK0779809.1"/>
    </source>
</evidence>
<dbReference type="EMBL" id="CAUYUE010000006">
    <property type="protein sequence ID" value="CAK0779809.1"/>
    <property type="molecule type" value="Genomic_DNA"/>
</dbReference>
<protein>
    <submittedName>
        <fullName evidence="1">Uncharacterized protein</fullName>
    </submittedName>
</protein>
<comment type="caution">
    <text evidence="1">The sequence shown here is derived from an EMBL/GenBank/DDBJ whole genome shotgun (WGS) entry which is preliminary data.</text>
</comment>
<dbReference type="Proteomes" id="UP001314263">
    <property type="component" value="Unassembled WGS sequence"/>
</dbReference>
<name>A0AAV1I5Q5_9CHLO</name>
<evidence type="ECO:0000313" key="2">
    <source>
        <dbReference type="Proteomes" id="UP001314263"/>
    </source>
</evidence>
<proteinExistence type="predicted"/>